<proteinExistence type="predicted"/>
<organism evidence="8 9">
    <name type="scientific">Virgisporangium aliadipatigenens</name>
    <dbReference type="NCBI Taxonomy" id="741659"/>
    <lineage>
        <taxon>Bacteria</taxon>
        <taxon>Bacillati</taxon>
        <taxon>Actinomycetota</taxon>
        <taxon>Actinomycetes</taxon>
        <taxon>Micromonosporales</taxon>
        <taxon>Micromonosporaceae</taxon>
        <taxon>Virgisporangium</taxon>
    </lineage>
</organism>
<dbReference type="UniPathway" id="UPA00079"/>
<evidence type="ECO:0000313" key="8">
    <source>
        <dbReference type="EMBL" id="GIJ45374.1"/>
    </source>
</evidence>
<dbReference type="SUPFAM" id="SSF51604">
    <property type="entry name" value="Enolase C-terminal domain-like"/>
    <property type="match status" value="1"/>
</dbReference>
<dbReference type="NCBIfam" id="TIGR01928">
    <property type="entry name" value="menC_lowGC_arch"/>
    <property type="match status" value="1"/>
</dbReference>
<keyword evidence="2" id="KW-0479">Metal-binding</keyword>
<evidence type="ECO:0000313" key="9">
    <source>
        <dbReference type="Proteomes" id="UP000619260"/>
    </source>
</evidence>
<dbReference type="InterPro" id="IPR029065">
    <property type="entry name" value="Enolase_C-like"/>
</dbReference>
<dbReference type="Pfam" id="PF13378">
    <property type="entry name" value="MR_MLE_C"/>
    <property type="match status" value="1"/>
</dbReference>
<dbReference type="PANTHER" id="PTHR48073:SF5">
    <property type="entry name" value="O-SUCCINYLBENZOATE SYNTHASE"/>
    <property type="match status" value="1"/>
</dbReference>
<dbReference type="PANTHER" id="PTHR48073">
    <property type="entry name" value="O-SUCCINYLBENZOATE SYNTHASE-RELATED"/>
    <property type="match status" value="1"/>
</dbReference>
<dbReference type="SFLD" id="SFLDF00009">
    <property type="entry name" value="o-succinylbenzoate_synthase"/>
    <property type="match status" value="1"/>
</dbReference>
<dbReference type="Gene3D" id="3.30.390.10">
    <property type="entry name" value="Enolase-like, N-terminal domain"/>
    <property type="match status" value="1"/>
</dbReference>
<dbReference type="UniPathway" id="UPA01057">
    <property type="reaction ID" value="UER00165"/>
</dbReference>
<evidence type="ECO:0000256" key="6">
    <source>
        <dbReference type="NCBIfam" id="TIGR01928"/>
    </source>
</evidence>
<evidence type="ECO:0000256" key="5">
    <source>
        <dbReference type="ARBA" id="ARBA00029491"/>
    </source>
</evidence>
<comment type="cofactor">
    <cofactor evidence="1">
        <name>a divalent metal cation</name>
        <dbReference type="ChEBI" id="CHEBI:60240"/>
    </cofactor>
</comment>
<evidence type="ECO:0000256" key="1">
    <source>
        <dbReference type="ARBA" id="ARBA00001968"/>
    </source>
</evidence>
<dbReference type="SMART" id="SM00922">
    <property type="entry name" value="MR_MLE"/>
    <property type="match status" value="1"/>
</dbReference>
<dbReference type="Pfam" id="PF02746">
    <property type="entry name" value="MR_MLE_N"/>
    <property type="match status" value="1"/>
</dbReference>
<dbReference type="InterPro" id="IPR010197">
    <property type="entry name" value="OSBS/NAAAR"/>
</dbReference>
<evidence type="ECO:0000259" key="7">
    <source>
        <dbReference type="SMART" id="SM00922"/>
    </source>
</evidence>
<dbReference type="SFLD" id="SFLDS00001">
    <property type="entry name" value="Enolase"/>
    <property type="match status" value="1"/>
</dbReference>
<sequence length="372" mass="39457">MTLKLEGVELIRIRMPLVAPFRTSFGTETTREILLLRAVTNGAEGWGECVAMNDPLYSSEYVDGAADVLRRFLVPALRTGVPATGVAPALARFKGHRMAKAALETAVLDAELRAEGRSFGRELGAVRERVPSGVSVGIMSSIDALLDAVAGYLAEGYLRIKLKIEPGWDVEPVRAVRERFGDAVLLQVDANTAYTVGDARHLAKLDPFDLLLIEQPLDEEDVRGHAALARQLRTPVCLDESIVSARAAADAIAFGACAIVNIKPGRVGGYLEARRVHDVCAAHGVPVWAGGMLETGLGRAANVALAALPGFTLPGDTSASGRYYREDITEPFVLVDGHLAVPSGPGLGVAPLPDRLAEVTVATEWIAATPVG</sequence>
<accession>A0A8J3YHH4</accession>
<dbReference type="GO" id="GO:0009234">
    <property type="term" value="P:menaquinone biosynthetic process"/>
    <property type="evidence" value="ECO:0007669"/>
    <property type="project" value="UniProtKB-UniRule"/>
</dbReference>
<dbReference type="CDD" id="cd03317">
    <property type="entry name" value="NAAAR"/>
    <property type="match status" value="1"/>
</dbReference>
<dbReference type="GO" id="GO:0046872">
    <property type="term" value="F:metal ion binding"/>
    <property type="evidence" value="ECO:0007669"/>
    <property type="project" value="UniProtKB-KW"/>
</dbReference>
<dbReference type="Proteomes" id="UP000619260">
    <property type="component" value="Unassembled WGS sequence"/>
</dbReference>
<reference evidence="8" key="1">
    <citation type="submission" date="2021-01" db="EMBL/GenBank/DDBJ databases">
        <title>Whole genome shotgun sequence of Virgisporangium aliadipatigenens NBRC 105644.</title>
        <authorList>
            <person name="Komaki H."/>
            <person name="Tamura T."/>
        </authorList>
    </citation>
    <scope>NUCLEOTIDE SEQUENCE</scope>
    <source>
        <strain evidence="8">NBRC 105644</strain>
    </source>
</reference>
<evidence type="ECO:0000256" key="3">
    <source>
        <dbReference type="ARBA" id="ARBA00022842"/>
    </source>
</evidence>
<keyword evidence="3" id="KW-0460">Magnesium</keyword>
<keyword evidence="9" id="KW-1185">Reference proteome</keyword>
<dbReference type="GO" id="GO:0043748">
    <property type="term" value="F:O-succinylbenzoate synthase activity"/>
    <property type="evidence" value="ECO:0007669"/>
    <property type="project" value="UniProtKB-EC"/>
</dbReference>
<dbReference type="InterPro" id="IPR013341">
    <property type="entry name" value="Mandelate_racemase_N_dom"/>
</dbReference>
<dbReference type="InterPro" id="IPR036849">
    <property type="entry name" value="Enolase-like_C_sf"/>
</dbReference>
<protein>
    <recommendedName>
        <fullName evidence="5 6">o-succinylbenzoate synthase</fullName>
        <ecNumber evidence="5 6">4.2.1.113</ecNumber>
    </recommendedName>
</protein>
<dbReference type="EC" id="4.2.1.113" evidence="5 6"/>
<dbReference type="AlphaFoldDB" id="A0A8J3YHH4"/>
<dbReference type="EMBL" id="BOPF01000007">
    <property type="protein sequence ID" value="GIJ45374.1"/>
    <property type="molecule type" value="Genomic_DNA"/>
</dbReference>
<keyword evidence="4" id="KW-0456">Lyase</keyword>
<dbReference type="InterPro" id="IPR013342">
    <property type="entry name" value="Mandelate_racemase_C"/>
</dbReference>
<dbReference type="GO" id="GO:0016854">
    <property type="term" value="F:racemase and epimerase activity"/>
    <property type="evidence" value="ECO:0007669"/>
    <property type="project" value="UniProtKB-ARBA"/>
</dbReference>
<feature type="domain" description="Mandelate racemase/muconate lactonizing enzyme C-terminal" evidence="7">
    <location>
        <begin position="142"/>
        <end position="235"/>
    </location>
</feature>
<name>A0A8J3YHH4_9ACTN</name>
<dbReference type="SFLD" id="SFLDG00180">
    <property type="entry name" value="muconate_cycloisomerase"/>
    <property type="match status" value="1"/>
</dbReference>
<evidence type="ECO:0000256" key="4">
    <source>
        <dbReference type="ARBA" id="ARBA00023239"/>
    </source>
</evidence>
<dbReference type="Gene3D" id="3.20.20.120">
    <property type="entry name" value="Enolase-like C-terminal domain"/>
    <property type="match status" value="1"/>
</dbReference>
<comment type="caution">
    <text evidence="8">The sequence shown here is derived from an EMBL/GenBank/DDBJ whole genome shotgun (WGS) entry which is preliminary data.</text>
</comment>
<dbReference type="InterPro" id="IPR029017">
    <property type="entry name" value="Enolase-like_N"/>
</dbReference>
<gene>
    <name evidence="8" type="primary">menC</name>
    <name evidence="8" type="ORF">Val02_22600</name>
</gene>
<dbReference type="SUPFAM" id="SSF54826">
    <property type="entry name" value="Enolase N-terminal domain-like"/>
    <property type="match status" value="1"/>
</dbReference>
<evidence type="ECO:0000256" key="2">
    <source>
        <dbReference type="ARBA" id="ARBA00022723"/>
    </source>
</evidence>